<name>A0A2Z6R2J4_9GLOM</name>
<protein>
    <submittedName>
        <fullName evidence="2">Uncharacterized protein</fullName>
    </submittedName>
</protein>
<feature type="compositionally biased region" description="Polar residues" evidence="1">
    <location>
        <begin position="39"/>
        <end position="62"/>
    </location>
</feature>
<proteinExistence type="predicted"/>
<evidence type="ECO:0000256" key="1">
    <source>
        <dbReference type="SAM" id="MobiDB-lite"/>
    </source>
</evidence>
<feature type="compositionally biased region" description="Low complexity" evidence="1">
    <location>
        <begin position="70"/>
        <end position="85"/>
    </location>
</feature>
<dbReference type="AlphaFoldDB" id="A0A2Z6R2J4"/>
<organism evidence="2 3">
    <name type="scientific">Rhizophagus clarus</name>
    <dbReference type="NCBI Taxonomy" id="94130"/>
    <lineage>
        <taxon>Eukaryota</taxon>
        <taxon>Fungi</taxon>
        <taxon>Fungi incertae sedis</taxon>
        <taxon>Mucoromycota</taxon>
        <taxon>Glomeromycotina</taxon>
        <taxon>Glomeromycetes</taxon>
        <taxon>Glomerales</taxon>
        <taxon>Glomeraceae</taxon>
        <taxon>Rhizophagus</taxon>
    </lineage>
</organism>
<reference evidence="2 3" key="1">
    <citation type="submission" date="2017-11" db="EMBL/GenBank/DDBJ databases">
        <title>The genome of Rhizophagus clarus HR1 reveals common genetic basis of auxotrophy among arbuscular mycorrhizal fungi.</title>
        <authorList>
            <person name="Kobayashi Y."/>
        </authorList>
    </citation>
    <scope>NUCLEOTIDE SEQUENCE [LARGE SCALE GENOMIC DNA]</scope>
    <source>
        <strain evidence="2 3">HR1</strain>
    </source>
</reference>
<dbReference type="Proteomes" id="UP000247702">
    <property type="component" value="Unassembled WGS sequence"/>
</dbReference>
<feature type="region of interest" description="Disordered" evidence="1">
    <location>
        <begin position="39"/>
        <end position="85"/>
    </location>
</feature>
<comment type="caution">
    <text evidence="2">The sequence shown here is derived from an EMBL/GenBank/DDBJ whole genome shotgun (WGS) entry which is preliminary data.</text>
</comment>
<evidence type="ECO:0000313" key="3">
    <source>
        <dbReference type="Proteomes" id="UP000247702"/>
    </source>
</evidence>
<gene>
    <name evidence="2" type="ORF">RclHR1_27970004</name>
</gene>
<dbReference type="EMBL" id="BEXD01001998">
    <property type="protein sequence ID" value="GBB96607.1"/>
    <property type="molecule type" value="Genomic_DNA"/>
</dbReference>
<keyword evidence="3" id="KW-1185">Reference proteome</keyword>
<sequence>MVIPDEVPPLLAALLPRNPRSKYSIYSDSIKWIVFPTQKSSNMPNNVARQGRGSFNPNSRKASCQERRNNNTNSDNSGSDGENTV</sequence>
<evidence type="ECO:0000313" key="2">
    <source>
        <dbReference type="EMBL" id="GBB96607.1"/>
    </source>
</evidence>
<accession>A0A2Z6R2J4</accession>